<accession>A0ABT3GYL5</accession>
<organism evidence="1 2">
    <name type="scientific">Pararhodobacter zhoushanensis</name>
    <dbReference type="NCBI Taxonomy" id="2479545"/>
    <lineage>
        <taxon>Bacteria</taxon>
        <taxon>Pseudomonadati</taxon>
        <taxon>Pseudomonadota</taxon>
        <taxon>Alphaproteobacteria</taxon>
        <taxon>Rhodobacterales</taxon>
        <taxon>Paracoccaceae</taxon>
        <taxon>Pararhodobacter</taxon>
    </lineage>
</organism>
<dbReference type="InterPro" id="IPR008767">
    <property type="entry name" value="Phage_SPP1_head-tail_adaptor"/>
</dbReference>
<dbReference type="InterPro" id="IPR038666">
    <property type="entry name" value="SSP1_head-tail_sf"/>
</dbReference>
<evidence type="ECO:0000313" key="1">
    <source>
        <dbReference type="EMBL" id="MCW1932616.1"/>
    </source>
</evidence>
<keyword evidence="2" id="KW-1185">Reference proteome</keyword>
<reference evidence="1 2" key="1">
    <citation type="submission" date="2022-10" db="EMBL/GenBank/DDBJ databases">
        <title>Pararhodobacter sp. nov., isolated from marine algae.</title>
        <authorList>
            <person name="Choi B.J."/>
            <person name="Kim J.M."/>
            <person name="Lee J.K."/>
            <person name="Choi D.G."/>
            <person name="Jeon C.O."/>
        </authorList>
    </citation>
    <scope>NUCLEOTIDE SEQUENCE [LARGE SCALE GENOMIC DNA]</scope>
    <source>
        <strain evidence="1 2">ZQ420</strain>
    </source>
</reference>
<dbReference type="Gene3D" id="2.40.10.270">
    <property type="entry name" value="Bacteriophage SPP1 head-tail adaptor protein"/>
    <property type="match status" value="1"/>
</dbReference>
<dbReference type="Proteomes" id="UP001208938">
    <property type="component" value="Unassembled WGS sequence"/>
</dbReference>
<protein>
    <submittedName>
        <fullName evidence="1">Head-tail adaptor protein</fullName>
    </submittedName>
</protein>
<evidence type="ECO:0000313" key="2">
    <source>
        <dbReference type="Proteomes" id="UP001208938"/>
    </source>
</evidence>
<sequence>MIGRPRALLDRRVQFRRATLVTTGFGSDWKWNEVAPDADNIGLLVWAQKTPISDGERWRAGEAAAHVTTRFVVRWSLFSSGITPKDRLVESGQVYDIHGIKELAGTRRQWLEITASARTDQ</sequence>
<comment type="caution">
    <text evidence="1">The sequence shown here is derived from an EMBL/GenBank/DDBJ whole genome shotgun (WGS) entry which is preliminary data.</text>
</comment>
<dbReference type="Pfam" id="PF05521">
    <property type="entry name" value="Phage_HCP"/>
    <property type="match status" value="1"/>
</dbReference>
<gene>
    <name evidence="1" type="ORF">OKW52_10200</name>
</gene>
<name>A0ABT3GYL5_9RHOB</name>
<dbReference type="RefSeq" id="WP_264505602.1">
    <property type="nucleotide sequence ID" value="NZ_JAPDFL010000001.1"/>
</dbReference>
<dbReference type="EMBL" id="JAPDFL010000001">
    <property type="protein sequence ID" value="MCW1932616.1"/>
    <property type="molecule type" value="Genomic_DNA"/>
</dbReference>
<proteinExistence type="predicted"/>